<keyword evidence="3" id="KW-1185">Reference proteome</keyword>
<reference evidence="2 3" key="1">
    <citation type="submission" date="2014-04" db="EMBL/GenBank/DDBJ databases">
        <authorList>
            <consortium name="DOE Joint Genome Institute"/>
            <person name="Kuo A."/>
            <person name="Kohler A."/>
            <person name="Nagy L.G."/>
            <person name="Floudas D."/>
            <person name="Copeland A."/>
            <person name="Barry K.W."/>
            <person name="Cichocki N."/>
            <person name="Veneault-Fourrey C."/>
            <person name="LaButti K."/>
            <person name="Lindquist E.A."/>
            <person name="Lipzen A."/>
            <person name="Lundell T."/>
            <person name="Morin E."/>
            <person name="Murat C."/>
            <person name="Sun H."/>
            <person name="Tunlid A."/>
            <person name="Henrissat B."/>
            <person name="Grigoriev I.V."/>
            <person name="Hibbett D.S."/>
            <person name="Martin F."/>
            <person name="Nordberg H.P."/>
            <person name="Cantor M.N."/>
            <person name="Hua S.X."/>
        </authorList>
    </citation>
    <scope>NUCLEOTIDE SEQUENCE [LARGE SCALE GENOMIC DNA]</scope>
    <source>
        <strain evidence="2 3">Foug A</strain>
    </source>
</reference>
<evidence type="ECO:0000313" key="3">
    <source>
        <dbReference type="Proteomes" id="UP000053989"/>
    </source>
</evidence>
<organism evidence="2 3">
    <name type="scientific">Scleroderma citrinum Foug A</name>
    <dbReference type="NCBI Taxonomy" id="1036808"/>
    <lineage>
        <taxon>Eukaryota</taxon>
        <taxon>Fungi</taxon>
        <taxon>Dikarya</taxon>
        <taxon>Basidiomycota</taxon>
        <taxon>Agaricomycotina</taxon>
        <taxon>Agaricomycetes</taxon>
        <taxon>Agaricomycetidae</taxon>
        <taxon>Boletales</taxon>
        <taxon>Sclerodermatineae</taxon>
        <taxon>Sclerodermataceae</taxon>
        <taxon>Scleroderma</taxon>
    </lineage>
</organism>
<dbReference type="Pfam" id="PF18759">
    <property type="entry name" value="Plavaka"/>
    <property type="match status" value="1"/>
</dbReference>
<proteinExistence type="predicted"/>
<feature type="compositionally biased region" description="Basic and acidic residues" evidence="1">
    <location>
        <begin position="102"/>
        <end position="115"/>
    </location>
</feature>
<dbReference type="InParanoid" id="A0A0C3E9B0"/>
<evidence type="ECO:0000313" key="2">
    <source>
        <dbReference type="EMBL" id="KIM64944.1"/>
    </source>
</evidence>
<dbReference type="OrthoDB" id="2687653at2759"/>
<feature type="region of interest" description="Disordered" evidence="1">
    <location>
        <begin position="90"/>
        <end position="120"/>
    </location>
</feature>
<dbReference type="InterPro" id="IPR041078">
    <property type="entry name" value="Plavaka"/>
</dbReference>
<dbReference type="AlphaFoldDB" id="A0A0C3E9B0"/>
<dbReference type="Proteomes" id="UP000053989">
    <property type="component" value="Unassembled WGS sequence"/>
</dbReference>
<gene>
    <name evidence="2" type="ORF">SCLCIDRAFT_23045</name>
</gene>
<name>A0A0C3E9B0_9AGAM</name>
<sequence length="265" mass="30052">MAPHHCSYCLKPIATKPGIKRHIAQSPACRDHWERLIEWTQFAASNDKDDQLAEQTNDDVPDYPYKWEDALDGMDAPDDLLDVPDGHLVHQSHANVDPGPPDLHDPPSDHVHTEEDNGDLLHWPESGRFTEQYPGVAATILGKKKTVFESLEAAKLERGNGEWAPFCDEDEWELSRFLMKNLGQTKIDEYLKLSSVWKSGVLFKNVCSFLKHVDSLYSGPGWTCQMIDVEGDMEGEDGVLKQEMLELWQRDPVECMEELLGNPTL</sequence>
<accession>A0A0C3E9B0</accession>
<reference evidence="3" key="2">
    <citation type="submission" date="2015-01" db="EMBL/GenBank/DDBJ databases">
        <title>Evolutionary Origins and Diversification of the Mycorrhizal Mutualists.</title>
        <authorList>
            <consortium name="DOE Joint Genome Institute"/>
            <consortium name="Mycorrhizal Genomics Consortium"/>
            <person name="Kohler A."/>
            <person name="Kuo A."/>
            <person name="Nagy L.G."/>
            <person name="Floudas D."/>
            <person name="Copeland A."/>
            <person name="Barry K.W."/>
            <person name="Cichocki N."/>
            <person name="Veneault-Fourrey C."/>
            <person name="LaButti K."/>
            <person name="Lindquist E.A."/>
            <person name="Lipzen A."/>
            <person name="Lundell T."/>
            <person name="Morin E."/>
            <person name="Murat C."/>
            <person name="Riley R."/>
            <person name="Ohm R."/>
            <person name="Sun H."/>
            <person name="Tunlid A."/>
            <person name="Henrissat B."/>
            <person name="Grigoriev I.V."/>
            <person name="Hibbett D.S."/>
            <person name="Martin F."/>
        </authorList>
    </citation>
    <scope>NUCLEOTIDE SEQUENCE [LARGE SCALE GENOMIC DNA]</scope>
    <source>
        <strain evidence="3">Foug A</strain>
    </source>
</reference>
<dbReference type="EMBL" id="KN822025">
    <property type="protein sequence ID" value="KIM64944.1"/>
    <property type="molecule type" value="Genomic_DNA"/>
</dbReference>
<evidence type="ECO:0000256" key="1">
    <source>
        <dbReference type="SAM" id="MobiDB-lite"/>
    </source>
</evidence>
<dbReference type="HOGENOM" id="CLU_006344_3_1_1"/>
<protein>
    <submittedName>
        <fullName evidence="2">Uncharacterized protein</fullName>
    </submittedName>
</protein>